<evidence type="ECO:0000256" key="1">
    <source>
        <dbReference type="SAM" id="MobiDB-lite"/>
    </source>
</evidence>
<dbReference type="InterPro" id="IPR011993">
    <property type="entry name" value="PH-like_dom_sf"/>
</dbReference>
<sequence>MSAPRAMHPLCCIVLDRPGVAGDQSPDLPTNAAGGGGGPPRTNGEDVGVAGFLYKWTNYGRGWRSRWFSLRHGVLSYSKIRPQDGLPPPENGGIRLIGDASARISSREGGLREAPAKPVDVVYLKVSSRSQPSISFLERHKNTSFP</sequence>
<protein>
    <recommendedName>
        <fullName evidence="2">PH domain-containing protein</fullName>
    </recommendedName>
</protein>
<feature type="region of interest" description="Disordered" evidence="1">
    <location>
        <begin position="22"/>
        <end position="44"/>
    </location>
</feature>
<name>A0A427AX91_ENSVE</name>
<organism evidence="3 4">
    <name type="scientific">Ensete ventricosum</name>
    <name type="common">Abyssinian banana</name>
    <name type="synonym">Musa ensete</name>
    <dbReference type="NCBI Taxonomy" id="4639"/>
    <lineage>
        <taxon>Eukaryota</taxon>
        <taxon>Viridiplantae</taxon>
        <taxon>Streptophyta</taxon>
        <taxon>Embryophyta</taxon>
        <taxon>Tracheophyta</taxon>
        <taxon>Spermatophyta</taxon>
        <taxon>Magnoliopsida</taxon>
        <taxon>Liliopsida</taxon>
        <taxon>Zingiberales</taxon>
        <taxon>Musaceae</taxon>
        <taxon>Ensete</taxon>
    </lineage>
</organism>
<dbReference type="Proteomes" id="UP000287651">
    <property type="component" value="Unassembled WGS sequence"/>
</dbReference>
<evidence type="ECO:0000313" key="3">
    <source>
        <dbReference type="EMBL" id="RRT80872.1"/>
    </source>
</evidence>
<dbReference type="EMBL" id="AMZH03001041">
    <property type="protein sequence ID" value="RRT80872.1"/>
    <property type="molecule type" value="Genomic_DNA"/>
</dbReference>
<dbReference type="AlphaFoldDB" id="A0A427AX91"/>
<accession>A0A427AX91</accession>
<dbReference type="SUPFAM" id="SSF50729">
    <property type="entry name" value="PH domain-like"/>
    <property type="match status" value="1"/>
</dbReference>
<evidence type="ECO:0000313" key="4">
    <source>
        <dbReference type="Proteomes" id="UP000287651"/>
    </source>
</evidence>
<feature type="domain" description="PH" evidence="2">
    <location>
        <begin position="46"/>
        <end position="146"/>
    </location>
</feature>
<dbReference type="InterPro" id="IPR001849">
    <property type="entry name" value="PH_domain"/>
</dbReference>
<evidence type="ECO:0000259" key="2">
    <source>
        <dbReference type="PROSITE" id="PS50003"/>
    </source>
</evidence>
<reference evidence="3 4" key="1">
    <citation type="journal article" date="2014" name="Agronomy (Basel)">
        <title>A Draft Genome Sequence for Ensete ventricosum, the Drought-Tolerant Tree Against Hunger.</title>
        <authorList>
            <person name="Harrison J."/>
            <person name="Moore K.A."/>
            <person name="Paszkiewicz K."/>
            <person name="Jones T."/>
            <person name="Grant M."/>
            <person name="Ambacheew D."/>
            <person name="Muzemil S."/>
            <person name="Studholme D.J."/>
        </authorList>
    </citation>
    <scope>NUCLEOTIDE SEQUENCE [LARGE SCALE GENOMIC DNA]</scope>
</reference>
<proteinExistence type="predicted"/>
<gene>
    <name evidence="3" type="ORF">B296_00013900</name>
</gene>
<comment type="caution">
    <text evidence="3">The sequence shown here is derived from an EMBL/GenBank/DDBJ whole genome shotgun (WGS) entry which is preliminary data.</text>
</comment>
<dbReference type="Gene3D" id="2.30.29.30">
    <property type="entry name" value="Pleckstrin-homology domain (PH domain)/Phosphotyrosine-binding domain (PTB)"/>
    <property type="match status" value="1"/>
</dbReference>
<dbReference type="PROSITE" id="PS50003">
    <property type="entry name" value="PH_DOMAIN"/>
    <property type="match status" value="1"/>
</dbReference>